<evidence type="ECO:0000256" key="3">
    <source>
        <dbReference type="ARBA" id="ARBA00005072"/>
    </source>
</evidence>
<dbReference type="EC" id="2.6.1.42" evidence="5"/>
<dbReference type="InterPro" id="IPR050571">
    <property type="entry name" value="Class-IV_PLP-Dep_Aminotrnsfr"/>
</dbReference>
<dbReference type="OrthoDB" id="9805628at2"/>
<dbReference type="EMBL" id="BJYS01000044">
    <property type="protein sequence ID" value="GEO06801.1"/>
    <property type="molecule type" value="Genomic_DNA"/>
</dbReference>
<dbReference type="CDD" id="cd00449">
    <property type="entry name" value="PLPDE_IV"/>
    <property type="match status" value="1"/>
</dbReference>
<comment type="catalytic activity">
    <reaction evidence="6">
        <text>L-valine + 2-oxoglutarate = 3-methyl-2-oxobutanoate + L-glutamate</text>
        <dbReference type="Rhea" id="RHEA:24813"/>
        <dbReference type="ChEBI" id="CHEBI:11851"/>
        <dbReference type="ChEBI" id="CHEBI:16810"/>
        <dbReference type="ChEBI" id="CHEBI:29985"/>
        <dbReference type="ChEBI" id="CHEBI:57762"/>
        <dbReference type="EC" id="2.6.1.42"/>
    </reaction>
</comment>
<evidence type="ECO:0000256" key="4">
    <source>
        <dbReference type="ARBA" id="ARBA00009320"/>
    </source>
</evidence>
<evidence type="ECO:0000313" key="10">
    <source>
        <dbReference type="Proteomes" id="UP000321532"/>
    </source>
</evidence>
<dbReference type="PANTHER" id="PTHR42743:SF11">
    <property type="entry name" value="AMINODEOXYCHORISMATE LYASE"/>
    <property type="match status" value="1"/>
</dbReference>
<keyword evidence="10" id="KW-1185">Reference proteome</keyword>
<comment type="catalytic activity">
    <reaction evidence="7">
        <text>L-isoleucine + 2-oxoglutarate = (S)-3-methyl-2-oxopentanoate + L-glutamate</text>
        <dbReference type="Rhea" id="RHEA:24801"/>
        <dbReference type="ChEBI" id="CHEBI:16810"/>
        <dbReference type="ChEBI" id="CHEBI:29985"/>
        <dbReference type="ChEBI" id="CHEBI:35146"/>
        <dbReference type="ChEBI" id="CHEBI:58045"/>
        <dbReference type="EC" id="2.6.1.42"/>
    </reaction>
</comment>
<dbReference type="Proteomes" id="UP000321532">
    <property type="component" value="Unassembled WGS sequence"/>
</dbReference>
<accession>A0A512B4C4</accession>
<comment type="pathway">
    <text evidence="2">Amino-acid biosynthesis; L-valine biosynthesis; L-valine from pyruvate: step 4/4.</text>
</comment>
<dbReference type="SUPFAM" id="SSF56752">
    <property type="entry name" value="D-aminoacid aminotransferase-like PLP-dependent enzymes"/>
    <property type="match status" value="1"/>
</dbReference>
<evidence type="ECO:0000313" key="9">
    <source>
        <dbReference type="EMBL" id="GEO06801.1"/>
    </source>
</evidence>
<comment type="caution">
    <text evidence="9">The sequence shown here is derived from an EMBL/GenBank/DDBJ whole genome shotgun (WGS) entry which is preliminary data.</text>
</comment>
<evidence type="ECO:0000256" key="2">
    <source>
        <dbReference type="ARBA" id="ARBA00004931"/>
    </source>
</evidence>
<gene>
    <name evidence="9" type="ORF">AAE02nite_44650</name>
</gene>
<evidence type="ECO:0000256" key="7">
    <source>
        <dbReference type="ARBA" id="ARBA00048798"/>
    </source>
</evidence>
<organism evidence="9 10">
    <name type="scientific">Adhaeribacter aerolatus</name>
    <dbReference type="NCBI Taxonomy" id="670289"/>
    <lineage>
        <taxon>Bacteria</taxon>
        <taxon>Pseudomonadati</taxon>
        <taxon>Bacteroidota</taxon>
        <taxon>Cytophagia</taxon>
        <taxon>Cytophagales</taxon>
        <taxon>Hymenobacteraceae</taxon>
        <taxon>Adhaeribacter</taxon>
    </lineage>
</organism>
<name>A0A512B4C4_9BACT</name>
<dbReference type="InterPro" id="IPR043132">
    <property type="entry name" value="BCAT-like_C"/>
</dbReference>
<dbReference type="PANTHER" id="PTHR42743">
    <property type="entry name" value="AMINO-ACID AMINOTRANSFERASE"/>
    <property type="match status" value="1"/>
</dbReference>
<reference evidence="9 10" key="1">
    <citation type="submission" date="2019-07" db="EMBL/GenBank/DDBJ databases">
        <title>Whole genome shotgun sequence of Adhaeribacter aerolatus NBRC 106133.</title>
        <authorList>
            <person name="Hosoyama A."/>
            <person name="Uohara A."/>
            <person name="Ohji S."/>
            <person name="Ichikawa N."/>
        </authorList>
    </citation>
    <scope>NUCLEOTIDE SEQUENCE [LARGE SCALE GENOMIC DNA]</scope>
    <source>
        <strain evidence="9 10">NBRC 106133</strain>
    </source>
</reference>
<proteinExistence type="inferred from homology"/>
<comment type="pathway">
    <text evidence="3">Amino-acid biosynthesis; L-leucine biosynthesis; L-leucine from 3-methyl-2-oxobutanoate: step 4/4.</text>
</comment>
<dbReference type="Pfam" id="PF01063">
    <property type="entry name" value="Aminotran_4"/>
    <property type="match status" value="1"/>
</dbReference>
<sequence>MFVSYNFRIIAEHDFGLSYANRGFQYNDGFFETLIWHQGKIRFLDDHLDRIKRAMQVLSLTQLPQLTASFLQTEANALIRQNTLDTESIRIKINIWRESGGLFTPESEEAEILITVAPQQPFPAVIGQADFYTGLPNRFTPFSFFKGPYALHYVQASLAKKKAGLDELILLDEQKNISECLVSNIFWIKNNQVFTPSLESGCIAGIMRLNVLRACQMLKIEVWEGFYTKSDLYAAEAVFTSNVTGLRPILYIGQKQFATNHPLVMQIEQLVLA</sequence>
<comment type="pathway">
    <text evidence="1">Amino-acid biosynthesis; L-isoleucine biosynthesis; L-isoleucine from 2-oxobutanoate: step 4/4.</text>
</comment>
<dbReference type="InterPro" id="IPR043131">
    <property type="entry name" value="BCAT-like_N"/>
</dbReference>
<dbReference type="RefSeq" id="WP_146903611.1">
    <property type="nucleotide sequence ID" value="NZ_BJYS01000044.1"/>
</dbReference>
<dbReference type="AlphaFoldDB" id="A0A512B4C4"/>
<evidence type="ECO:0000256" key="8">
    <source>
        <dbReference type="ARBA" id="ARBA00049229"/>
    </source>
</evidence>
<dbReference type="InterPro" id="IPR001544">
    <property type="entry name" value="Aminotrans_IV"/>
</dbReference>
<dbReference type="Gene3D" id="3.30.470.10">
    <property type="match status" value="1"/>
</dbReference>
<dbReference type="GO" id="GO:0016829">
    <property type="term" value="F:lyase activity"/>
    <property type="evidence" value="ECO:0007669"/>
    <property type="project" value="UniProtKB-KW"/>
</dbReference>
<dbReference type="GO" id="GO:0046394">
    <property type="term" value="P:carboxylic acid biosynthetic process"/>
    <property type="evidence" value="ECO:0007669"/>
    <property type="project" value="UniProtKB-ARBA"/>
</dbReference>
<keyword evidence="9" id="KW-0456">Lyase</keyword>
<dbReference type="InterPro" id="IPR036038">
    <property type="entry name" value="Aminotransferase-like"/>
</dbReference>
<evidence type="ECO:0000256" key="5">
    <source>
        <dbReference type="ARBA" id="ARBA00013053"/>
    </source>
</evidence>
<protein>
    <recommendedName>
        <fullName evidence="5">branched-chain-amino-acid transaminase</fullName>
        <ecNumber evidence="5">2.6.1.42</ecNumber>
    </recommendedName>
</protein>
<dbReference type="GO" id="GO:0004084">
    <property type="term" value="F:branched-chain-amino-acid transaminase activity"/>
    <property type="evidence" value="ECO:0007669"/>
    <property type="project" value="UniProtKB-EC"/>
</dbReference>
<comment type="catalytic activity">
    <reaction evidence="8">
        <text>L-leucine + 2-oxoglutarate = 4-methyl-2-oxopentanoate + L-glutamate</text>
        <dbReference type="Rhea" id="RHEA:18321"/>
        <dbReference type="ChEBI" id="CHEBI:16810"/>
        <dbReference type="ChEBI" id="CHEBI:17865"/>
        <dbReference type="ChEBI" id="CHEBI:29985"/>
        <dbReference type="ChEBI" id="CHEBI:57427"/>
        <dbReference type="EC" id="2.6.1.42"/>
    </reaction>
</comment>
<evidence type="ECO:0000256" key="6">
    <source>
        <dbReference type="ARBA" id="ARBA00048212"/>
    </source>
</evidence>
<evidence type="ECO:0000256" key="1">
    <source>
        <dbReference type="ARBA" id="ARBA00004824"/>
    </source>
</evidence>
<comment type="similarity">
    <text evidence="4">Belongs to the class-IV pyridoxal-phosphate-dependent aminotransferase family.</text>
</comment>
<dbReference type="Gene3D" id="3.20.10.10">
    <property type="entry name" value="D-amino Acid Aminotransferase, subunit A, domain 2"/>
    <property type="match status" value="1"/>
</dbReference>